<organism evidence="3 4">
    <name type="scientific">Streptosporangium vulgare</name>
    <dbReference type="NCBI Taxonomy" id="46190"/>
    <lineage>
        <taxon>Bacteria</taxon>
        <taxon>Bacillati</taxon>
        <taxon>Actinomycetota</taxon>
        <taxon>Actinomycetes</taxon>
        <taxon>Streptosporangiales</taxon>
        <taxon>Streptosporangiaceae</taxon>
        <taxon>Streptosporangium</taxon>
    </lineage>
</organism>
<feature type="domain" description="Bulb-type lectin" evidence="2">
    <location>
        <begin position="155"/>
        <end position="261"/>
    </location>
</feature>
<dbReference type="PROSITE" id="PS50927">
    <property type="entry name" value="BULB_LECTIN"/>
    <property type="match status" value="2"/>
</dbReference>
<evidence type="ECO:0000259" key="2">
    <source>
        <dbReference type="PROSITE" id="PS50927"/>
    </source>
</evidence>
<evidence type="ECO:0000313" key="4">
    <source>
        <dbReference type="Proteomes" id="UP001589610"/>
    </source>
</evidence>
<dbReference type="RefSeq" id="WP_344745517.1">
    <property type="nucleotide sequence ID" value="NZ_BAAAWW010000067.1"/>
</dbReference>
<protein>
    <submittedName>
        <fullName evidence="3">Bulb-type lectin domain-containing protein</fullName>
    </submittedName>
</protein>
<accession>A0ABV5TN29</accession>
<feature type="chain" id="PRO_5046594282" evidence="1">
    <location>
        <begin position="26"/>
        <end position="261"/>
    </location>
</feature>
<keyword evidence="4" id="KW-1185">Reference proteome</keyword>
<evidence type="ECO:0000256" key="1">
    <source>
        <dbReference type="SAM" id="SignalP"/>
    </source>
</evidence>
<name>A0ABV5TN29_9ACTN</name>
<dbReference type="Proteomes" id="UP001589610">
    <property type="component" value="Unassembled WGS sequence"/>
</dbReference>
<dbReference type="InterPro" id="IPR036426">
    <property type="entry name" value="Bulb-type_lectin_dom_sf"/>
</dbReference>
<proteinExistence type="predicted"/>
<dbReference type="Pfam" id="PF01453">
    <property type="entry name" value="B_lectin"/>
    <property type="match status" value="1"/>
</dbReference>
<dbReference type="SMART" id="SM00108">
    <property type="entry name" value="B_lectin"/>
    <property type="match status" value="2"/>
</dbReference>
<dbReference type="InterPro" id="IPR001480">
    <property type="entry name" value="Bulb-type_lectin_dom"/>
</dbReference>
<comment type="caution">
    <text evidence="3">The sequence shown here is derived from an EMBL/GenBank/DDBJ whole genome shotgun (WGS) entry which is preliminary data.</text>
</comment>
<evidence type="ECO:0000313" key="3">
    <source>
        <dbReference type="EMBL" id="MFB9680547.1"/>
    </source>
</evidence>
<dbReference type="Gene3D" id="2.90.10.10">
    <property type="entry name" value="Bulb-type lectin domain"/>
    <property type="match status" value="2"/>
</dbReference>
<dbReference type="SUPFAM" id="SSF51110">
    <property type="entry name" value="alpha-D-mannose-specific plant lectins"/>
    <property type="match status" value="2"/>
</dbReference>
<keyword evidence="1" id="KW-0732">Signal</keyword>
<feature type="domain" description="Bulb-type lectin" evidence="2">
    <location>
        <begin position="47"/>
        <end position="153"/>
    </location>
</feature>
<sequence>MSFNLSRVVLVTSVVALAVLPAVQAAQAVAGPPEKAAGAVGVPTSLGSSLDVDEKLEADDYLRSPNQRFRLYMQKDGNLVVRDGEQALWESRTAGAGAFAYLQKDGNFVVRSASGKALWTSRTSGTGVRLTLRDDGDVVIRSGSGKALWSWKSTSWRLATDESLKAGDYLRSLNRKYLLHMQADGNLVLLNEAKRVLWHTETGGNPSAFAHMQKDGNFVVRSTSGKALWSSGKSAPGGTLYLQDDGNLVIRTVDGEAAWTR</sequence>
<gene>
    <name evidence="3" type="ORF">ACFFRH_34155</name>
</gene>
<dbReference type="Gene3D" id="2.90.10.30">
    <property type="match status" value="1"/>
</dbReference>
<feature type="signal peptide" evidence="1">
    <location>
        <begin position="1"/>
        <end position="25"/>
    </location>
</feature>
<reference evidence="3 4" key="1">
    <citation type="submission" date="2024-09" db="EMBL/GenBank/DDBJ databases">
        <authorList>
            <person name="Sun Q."/>
            <person name="Mori K."/>
        </authorList>
    </citation>
    <scope>NUCLEOTIDE SEQUENCE [LARGE SCALE GENOMIC DNA]</scope>
    <source>
        <strain evidence="3 4">JCM 3028</strain>
    </source>
</reference>
<dbReference type="EMBL" id="JBHMBS010000024">
    <property type="protein sequence ID" value="MFB9680547.1"/>
    <property type="molecule type" value="Genomic_DNA"/>
</dbReference>